<protein>
    <submittedName>
        <fullName evidence="5">SCO family protein</fullName>
    </submittedName>
</protein>
<organism evidence="5 6">
    <name type="scientific">Pelomicrobium methylotrophicum</name>
    <dbReference type="NCBI Taxonomy" id="2602750"/>
    <lineage>
        <taxon>Bacteria</taxon>
        <taxon>Pseudomonadati</taxon>
        <taxon>Pseudomonadota</taxon>
        <taxon>Hydrogenophilia</taxon>
        <taxon>Hydrogenophilia incertae sedis</taxon>
        <taxon>Pelomicrobium</taxon>
    </lineage>
</organism>
<keyword evidence="4" id="KW-0472">Membrane</keyword>
<dbReference type="GO" id="GO:0046872">
    <property type="term" value="F:metal ion binding"/>
    <property type="evidence" value="ECO:0007669"/>
    <property type="project" value="UniProtKB-KW"/>
</dbReference>
<keyword evidence="4" id="KW-1133">Transmembrane helix</keyword>
<evidence type="ECO:0000313" key="5">
    <source>
        <dbReference type="EMBL" id="TXF10492.1"/>
    </source>
</evidence>
<comment type="similarity">
    <text evidence="1">Belongs to the SCO1/2 family.</text>
</comment>
<dbReference type="InterPro" id="IPR036249">
    <property type="entry name" value="Thioredoxin-like_sf"/>
</dbReference>
<keyword evidence="3" id="KW-1015">Disulfide bond</keyword>
<keyword evidence="2" id="KW-0186">Copper</keyword>
<feature type="binding site" evidence="2">
    <location>
        <position position="94"/>
    </location>
    <ligand>
        <name>Cu cation</name>
        <dbReference type="ChEBI" id="CHEBI:23378"/>
    </ligand>
</feature>
<dbReference type="RefSeq" id="WP_147800972.1">
    <property type="nucleotide sequence ID" value="NZ_VPFL01000028.1"/>
</dbReference>
<feature type="disulfide bond" description="Redox-active" evidence="3">
    <location>
        <begin position="90"/>
        <end position="94"/>
    </location>
</feature>
<feature type="transmembrane region" description="Helical" evidence="4">
    <location>
        <begin position="12"/>
        <end position="30"/>
    </location>
</feature>
<dbReference type="InParanoid" id="A0A5C7EEA6"/>
<evidence type="ECO:0000256" key="3">
    <source>
        <dbReference type="PIRSR" id="PIRSR603782-2"/>
    </source>
</evidence>
<dbReference type="Pfam" id="PF02630">
    <property type="entry name" value="SCO1-SenC"/>
    <property type="match status" value="1"/>
</dbReference>
<keyword evidence="4" id="KW-0812">Transmembrane</keyword>
<sequence length="222" mass="24257">MSGAPQTGSWRLTLLAVAAILAIGLTLISWQTEGGRAFTSESLRRLQVEKNAPLLPALAVIDERGKTQALPTLVAAGPLVWIADFFYARCTSLCLAQGTVMAHLQRQILAQGLEHRVGLLSISFDPAHDRPDVLQSYARRMGAEPRVWRFATLARPDEHRALLAHFGLVVIPAPLGEFEHNAALYVISADGRLLRIEDMEAPQRTLAYALRAAALADRAPPR</sequence>
<evidence type="ECO:0000256" key="4">
    <source>
        <dbReference type="SAM" id="Phobius"/>
    </source>
</evidence>
<feature type="binding site" evidence="2">
    <location>
        <position position="180"/>
    </location>
    <ligand>
        <name>Cu cation</name>
        <dbReference type="ChEBI" id="CHEBI:23378"/>
    </ligand>
</feature>
<feature type="binding site" evidence="2">
    <location>
        <position position="90"/>
    </location>
    <ligand>
        <name>Cu cation</name>
        <dbReference type="ChEBI" id="CHEBI:23378"/>
    </ligand>
</feature>
<dbReference type="Gene3D" id="3.40.30.10">
    <property type="entry name" value="Glutaredoxin"/>
    <property type="match status" value="1"/>
</dbReference>
<evidence type="ECO:0000256" key="2">
    <source>
        <dbReference type="PIRSR" id="PIRSR603782-1"/>
    </source>
</evidence>
<name>A0A5C7EEA6_9PROT</name>
<dbReference type="InterPro" id="IPR003782">
    <property type="entry name" value="SCO1/SenC"/>
</dbReference>
<reference evidence="5 6" key="1">
    <citation type="submission" date="2019-08" db="EMBL/GenBank/DDBJ databases">
        <title>Pelomicrobium methylotrophicum gen. nov., sp. nov. a moderately thermophilic, facultatively anaerobic, lithoautotrophic and methylotrophic bacterium isolated from a terrestrial mud volcano.</title>
        <authorList>
            <person name="Slobodkina G.B."/>
            <person name="Merkel A.Y."/>
            <person name="Slobodkin A.I."/>
        </authorList>
    </citation>
    <scope>NUCLEOTIDE SEQUENCE [LARGE SCALE GENOMIC DNA]</scope>
    <source>
        <strain evidence="5 6">SM250</strain>
    </source>
</reference>
<accession>A0A5C7EEA6</accession>
<dbReference type="AlphaFoldDB" id="A0A5C7EEA6"/>
<dbReference type="EMBL" id="VPFL01000028">
    <property type="protein sequence ID" value="TXF10492.1"/>
    <property type="molecule type" value="Genomic_DNA"/>
</dbReference>
<keyword evidence="2" id="KW-0479">Metal-binding</keyword>
<dbReference type="OrthoDB" id="5296507at2"/>
<gene>
    <name evidence="5" type="ORF">FR698_14820</name>
</gene>
<keyword evidence="6" id="KW-1185">Reference proteome</keyword>
<evidence type="ECO:0000256" key="1">
    <source>
        <dbReference type="ARBA" id="ARBA00010996"/>
    </source>
</evidence>
<dbReference type="SUPFAM" id="SSF52833">
    <property type="entry name" value="Thioredoxin-like"/>
    <property type="match status" value="1"/>
</dbReference>
<comment type="caution">
    <text evidence="5">The sequence shown here is derived from an EMBL/GenBank/DDBJ whole genome shotgun (WGS) entry which is preliminary data.</text>
</comment>
<evidence type="ECO:0000313" key="6">
    <source>
        <dbReference type="Proteomes" id="UP000321201"/>
    </source>
</evidence>
<proteinExistence type="inferred from homology"/>
<dbReference type="CDD" id="cd02968">
    <property type="entry name" value="SCO"/>
    <property type="match status" value="1"/>
</dbReference>
<dbReference type="Proteomes" id="UP000321201">
    <property type="component" value="Unassembled WGS sequence"/>
</dbReference>